<gene>
    <name evidence="9" type="ORF">SAMN04488692_10839</name>
</gene>
<keyword evidence="3" id="KW-0813">Transport</keyword>
<feature type="transmembrane region" description="Helical" evidence="8">
    <location>
        <begin position="103"/>
        <end position="126"/>
    </location>
</feature>
<evidence type="ECO:0000256" key="1">
    <source>
        <dbReference type="ARBA" id="ARBA00004141"/>
    </source>
</evidence>
<keyword evidence="5 8" id="KW-1133">Transmembrane helix</keyword>
<evidence type="ECO:0000256" key="5">
    <source>
        <dbReference type="ARBA" id="ARBA00022989"/>
    </source>
</evidence>
<evidence type="ECO:0000256" key="6">
    <source>
        <dbReference type="ARBA" id="ARBA00023136"/>
    </source>
</evidence>
<organism evidence="9 10">
    <name type="scientific">Halarsenatibacter silvermanii</name>
    <dbReference type="NCBI Taxonomy" id="321763"/>
    <lineage>
        <taxon>Bacteria</taxon>
        <taxon>Bacillati</taxon>
        <taxon>Bacillota</taxon>
        <taxon>Clostridia</taxon>
        <taxon>Halanaerobiales</taxon>
        <taxon>Halarsenatibacteraceae</taxon>
        <taxon>Halarsenatibacter</taxon>
    </lineage>
</organism>
<keyword evidence="4 8" id="KW-0812">Transmembrane</keyword>
<evidence type="ECO:0000256" key="2">
    <source>
        <dbReference type="ARBA" id="ARBA00006434"/>
    </source>
</evidence>
<feature type="transmembrane region" description="Helical" evidence="8">
    <location>
        <begin position="371"/>
        <end position="393"/>
    </location>
</feature>
<dbReference type="AlphaFoldDB" id="A0A1G9MDV0"/>
<evidence type="ECO:0000313" key="9">
    <source>
        <dbReference type="EMBL" id="SDL72450.1"/>
    </source>
</evidence>
<feature type="transmembrane region" description="Helical" evidence="8">
    <location>
        <begin position="252"/>
        <end position="277"/>
    </location>
</feature>
<dbReference type="PROSITE" id="PS50283">
    <property type="entry name" value="NA_SOLUT_SYMP_3"/>
    <property type="match status" value="1"/>
</dbReference>
<evidence type="ECO:0000256" key="3">
    <source>
        <dbReference type="ARBA" id="ARBA00022448"/>
    </source>
</evidence>
<dbReference type="Gene3D" id="1.20.1730.10">
    <property type="entry name" value="Sodium/glucose cotransporter"/>
    <property type="match status" value="1"/>
</dbReference>
<feature type="transmembrane region" description="Helical" evidence="8">
    <location>
        <begin position="207"/>
        <end position="227"/>
    </location>
</feature>
<evidence type="ECO:0000313" key="10">
    <source>
        <dbReference type="Proteomes" id="UP000199476"/>
    </source>
</evidence>
<comment type="subcellular location">
    <subcellularLocation>
        <location evidence="1">Membrane</location>
        <topology evidence="1">Multi-pass membrane protein</topology>
    </subcellularLocation>
</comment>
<reference evidence="9 10" key="1">
    <citation type="submission" date="2016-10" db="EMBL/GenBank/DDBJ databases">
        <authorList>
            <person name="de Groot N.N."/>
        </authorList>
    </citation>
    <scope>NUCLEOTIDE SEQUENCE [LARGE SCALE GENOMIC DNA]</scope>
    <source>
        <strain evidence="9 10">SLAS-1</strain>
    </source>
</reference>
<accession>A0A1G9MDV0</accession>
<feature type="transmembrane region" description="Helical" evidence="8">
    <location>
        <begin position="400"/>
        <end position="421"/>
    </location>
</feature>
<comment type="similarity">
    <text evidence="2 7">Belongs to the sodium:solute symporter (SSF) (TC 2.A.21) family.</text>
</comment>
<dbReference type="PANTHER" id="PTHR48086:SF7">
    <property type="entry name" value="SODIUM-SOLUTE SYMPORTER-RELATED"/>
    <property type="match status" value="1"/>
</dbReference>
<dbReference type="GO" id="GO:0005886">
    <property type="term" value="C:plasma membrane"/>
    <property type="evidence" value="ECO:0007669"/>
    <property type="project" value="TreeGrafter"/>
</dbReference>
<dbReference type="CDD" id="cd10322">
    <property type="entry name" value="SLC5sbd"/>
    <property type="match status" value="1"/>
</dbReference>
<evidence type="ECO:0000256" key="8">
    <source>
        <dbReference type="SAM" id="Phobius"/>
    </source>
</evidence>
<name>A0A1G9MDV0_9FIRM</name>
<evidence type="ECO:0000256" key="7">
    <source>
        <dbReference type="RuleBase" id="RU362091"/>
    </source>
</evidence>
<dbReference type="STRING" id="321763.SAMN04488692_10839"/>
<feature type="transmembrane region" description="Helical" evidence="8">
    <location>
        <begin position="345"/>
        <end position="365"/>
    </location>
</feature>
<evidence type="ECO:0000256" key="4">
    <source>
        <dbReference type="ARBA" id="ARBA00022692"/>
    </source>
</evidence>
<feature type="transmembrane region" description="Helical" evidence="8">
    <location>
        <begin position="297"/>
        <end position="325"/>
    </location>
</feature>
<dbReference type="EMBL" id="FNGO01000008">
    <property type="protein sequence ID" value="SDL72450.1"/>
    <property type="molecule type" value="Genomic_DNA"/>
</dbReference>
<feature type="transmembrane region" description="Helical" evidence="8">
    <location>
        <begin position="32"/>
        <end position="52"/>
    </location>
</feature>
<keyword evidence="10" id="KW-1185">Reference proteome</keyword>
<dbReference type="GO" id="GO:0022857">
    <property type="term" value="F:transmembrane transporter activity"/>
    <property type="evidence" value="ECO:0007669"/>
    <property type="project" value="InterPro"/>
</dbReference>
<dbReference type="PANTHER" id="PTHR48086">
    <property type="entry name" value="SODIUM/PROLINE SYMPORTER-RELATED"/>
    <property type="match status" value="1"/>
</dbReference>
<proteinExistence type="inferred from homology"/>
<feature type="transmembrane region" description="Helical" evidence="8">
    <location>
        <begin position="169"/>
        <end position="187"/>
    </location>
</feature>
<keyword evidence="6 8" id="KW-0472">Membrane</keyword>
<sequence length="458" mass="48437">MLFAVAIYSTRISEGEGVIEDYFLASRGFPSYIVAVMLAGIAVGGASTIGVAESAFRAGISAGMYNAAWGAGAIVVGFTAAARLRELTVTTIPEIFGNYYDDAGRIIAVIGQVIIQVVITSLQYVAGGAILSALLPELFTVTSGTIFTAVVLGLVALIGGYWGAGLTNLVNVIVIYFGVTIGAIMSIRDFGGFTELMAELPGGTPWFDPVAGVGMAMVIAWFVVMITQSHSVQGVVQIAFAARDESSARRGFLLGGLIILPVGFICALFGIVAAIQFPGLEDPATALPRVVMQLSPAVAGFTLAGLWASSISTTVGLLLGTSTLVVSDIWENYIQRDISQRREELISKIVVVLITILTLLLAITIEGILDALLLGLTLTTAYTVVVLFTLFAPSLCKKRAAFWTIGTGILFLLSWFVFPAIRIVPHPIFLAWPIALVTFLTVSFVDDTPASIPENLKK</sequence>
<dbReference type="InterPro" id="IPR001734">
    <property type="entry name" value="Na/solute_symporter"/>
</dbReference>
<dbReference type="InterPro" id="IPR050277">
    <property type="entry name" value="Sodium:Solute_Symporter"/>
</dbReference>
<feature type="transmembrane region" description="Helical" evidence="8">
    <location>
        <begin position="138"/>
        <end position="162"/>
    </location>
</feature>
<dbReference type="Pfam" id="PF00474">
    <property type="entry name" value="SSF"/>
    <property type="match status" value="1"/>
</dbReference>
<protein>
    <submittedName>
        <fullName evidence="9">Solute:Na+ symporter, SSS family</fullName>
    </submittedName>
</protein>
<feature type="transmembrane region" description="Helical" evidence="8">
    <location>
        <begin position="427"/>
        <end position="445"/>
    </location>
</feature>
<dbReference type="RefSeq" id="WP_234985520.1">
    <property type="nucleotide sequence ID" value="NZ_FNGO01000008.1"/>
</dbReference>
<dbReference type="Proteomes" id="UP000199476">
    <property type="component" value="Unassembled WGS sequence"/>
</dbReference>
<dbReference type="InterPro" id="IPR038377">
    <property type="entry name" value="Na/Glc_symporter_sf"/>
</dbReference>
<feature type="transmembrane region" description="Helical" evidence="8">
    <location>
        <begin position="64"/>
        <end position="82"/>
    </location>
</feature>